<keyword evidence="3" id="KW-1185">Reference proteome</keyword>
<name>A0A7X6RNW0_9ACTN</name>
<sequence length="163" mass="17772">MRSLRRHQLMRALVSGCVATAAYTAASSLLRHRHGGAHAGEGAAAPVDRPAAVAAELTGGREPRRERRVLVDTAVHWGYGIMCGLARPLLENGEVRGWRADAAHLAVVWLPWRALLVVRDLRRGTPLPEPRVLTRELVKHGVYVLVAGRVYDLLDRDTDAPGG</sequence>
<evidence type="ECO:0000313" key="2">
    <source>
        <dbReference type="EMBL" id="NKY97195.1"/>
    </source>
</evidence>
<feature type="chain" id="PRO_5030543092" evidence="1">
    <location>
        <begin position="22"/>
        <end position="163"/>
    </location>
</feature>
<dbReference type="RefSeq" id="WP_061082471.1">
    <property type="nucleotide sequence ID" value="NZ_JAAXPG010000004.1"/>
</dbReference>
<organism evidence="2 3">
    <name type="scientific">Nocardiopsis alborubida</name>
    <dbReference type="NCBI Taxonomy" id="146802"/>
    <lineage>
        <taxon>Bacteria</taxon>
        <taxon>Bacillati</taxon>
        <taxon>Actinomycetota</taxon>
        <taxon>Actinomycetes</taxon>
        <taxon>Streptosporangiales</taxon>
        <taxon>Nocardiopsidaceae</taxon>
        <taxon>Nocardiopsis</taxon>
    </lineage>
</organism>
<dbReference type="AlphaFoldDB" id="A0A7X6RNW0"/>
<accession>A0A7X6RNW0</accession>
<comment type="caution">
    <text evidence="2">The sequence shown here is derived from an EMBL/GenBank/DDBJ whole genome shotgun (WGS) entry which is preliminary data.</text>
</comment>
<feature type="signal peptide" evidence="1">
    <location>
        <begin position="1"/>
        <end position="21"/>
    </location>
</feature>
<keyword evidence="1" id="KW-0732">Signal</keyword>
<dbReference type="EMBL" id="JAAXPG010000004">
    <property type="protein sequence ID" value="NKY97195.1"/>
    <property type="molecule type" value="Genomic_DNA"/>
</dbReference>
<proteinExistence type="predicted"/>
<evidence type="ECO:0000313" key="3">
    <source>
        <dbReference type="Proteomes" id="UP000553209"/>
    </source>
</evidence>
<dbReference type="Proteomes" id="UP000553209">
    <property type="component" value="Unassembled WGS sequence"/>
</dbReference>
<gene>
    <name evidence="2" type="ORF">HGB44_05840</name>
</gene>
<protein>
    <submittedName>
        <fullName evidence="2">Uncharacterized protein</fullName>
    </submittedName>
</protein>
<evidence type="ECO:0000256" key="1">
    <source>
        <dbReference type="SAM" id="SignalP"/>
    </source>
</evidence>
<reference evidence="2 3" key="1">
    <citation type="submission" date="2020-04" db="EMBL/GenBank/DDBJ databases">
        <title>MicrobeNet Type strains.</title>
        <authorList>
            <person name="Nicholson A.C."/>
        </authorList>
    </citation>
    <scope>NUCLEOTIDE SEQUENCE [LARGE SCALE GENOMIC DNA]</scope>
    <source>
        <strain evidence="2 3">ATCC 23612</strain>
    </source>
</reference>